<evidence type="ECO:0000256" key="9">
    <source>
        <dbReference type="SAM" id="Phobius"/>
    </source>
</evidence>
<feature type="domain" description="ABC transmembrane type-1" evidence="11">
    <location>
        <begin position="38"/>
        <end position="193"/>
    </location>
</feature>
<sequence length="607" mass="69686">MNEEVSPENKEIQFREFINIAKWCVKLIFKNEPWALSLMVIGTVLIQLRGIVYSYLFSKMLDALIKTAQTPNANVMSLYPYLGVLFAYYILSNIIFFIRNVARTTLNTRSRPKMRRELFDKLHSLGIQTLEDPEVNNKIHRADESLTDIVPFLQQTVDLVASFIKMTVSAIIIFRFLPQLIILIFIAHIPYFFNDRRFRGLLWKFSLDTTEGQRRAGWSSGYLISSSSLHEVYINGAFKFLSEKYLNFHNWFSSERIKLQKKWLSSTYSSSLLADLVVLSGYIRLFGNFIRKQISIGDVAFQGNMISSLSDSIIDVLNMTNELMGLSLRLRDTYSLFQTRSGFTDGENILPKLESGPEIEFKNVKFKYPKSEKHIFENLNLTIKPNEKIAIVGHNGAGKTTLIKLICRFYQVEEGSIQINGININDISTESLYKNLGVLFQDYNNYSHLTVKENIYIGNTNDPINDTAVRLAAMNADASEFIEEFPNKFDQILSEKFKGGTRPSTGQWQKIAIARFFYRNAPLVIFDEPTASIDAVSEYNIFNKIYEFFKGKTVIIISHRFSTVRNADRIIVLDKGEIIEEGSHTQLMNKNGHYAKAFLLQAEGYSQ</sequence>
<comment type="caution">
    <text evidence="12">The sequence shown here is derived from an EMBL/GenBank/DDBJ whole genome shotgun (WGS) entry which is preliminary data.</text>
</comment>
<evidence type="ECO:0000256" key="1">
    <source>
        <dbReference type="ARBA" id="ARBA00004651"/>
    </source>
</evidence>
<dbReference type="InterPro" id="IPR011527">
    <property type="entry name" value="ABC1_TM_dom"/>
</dbReference>
<dbReference type="SMART" id="SM00382">
    <property type="entry name" value="AAA"/>
    <property type="match status" value="1"/>
</dbReference>
<reference evidence="12 13" key="1">
    <citation type="journal article" date="2016" name="Nat. Commun.">
        <title>Thousands of microbial genomes shed light on interconnected biogeochemical processes in an aquifer system.</title>
        <authorList>
            <person name="Anantharaman K."/>
            <person name="Brown C.T."/>
            <person name="Hug L.A."/>
            <person name="Sharon I."/>
            <person name="Castelle C.J."/>
            <person name="Probst A.J."/>
            <person name="Thomas B.C."/>
            <person name="Singh A."/>
            <person name="Wilkins M.J."/>
            <person name="Karaoz U."/>
            <person name="Brodie E.L."/>
            <person name="Williams K.H."/>
            <person name="Hubbard S.S."/>
            <person name="Banfield J.F."/>
        </authorList>
    </citation>
    <scope>NUCLEOTIDE SEQUENCE [LARGE SCALE GENOMIC DNA]</scope>
</reference>
<dbReference type="AlphaFoldDB" id="A0A1F4VDA7"/>
<keyword evidence="7 9" id="KW-1133">Transmembrane helix</keyword>
<keyword evidence="2" id="KW-0813">Transport</keyword>
<keyword evidence="3" id="KW-1003">Cell membrane</keyword>
<feature type="transmembrane region" description="Helical" evidence="9">
    <location>
        <begin position="78"/>
        <end position="102"/>
    </location>
</feature>
<dbReference type="PANTHER" id="PTHR43394:SF1">
    <property type="entry name" value="ATP-BINDING CASSETTE SUB-FAMILY B MEMBER 10, MITOCHONDRIAL"/>
    <property type="match status" value="1"/>
</dbReference>
<evidence type="ECO:0000256" key="4">
    <source>
        <dbReference type="ARBA" id="ARBA00022692"/>
    </source>
</evidence>
<dbReference type="PANTHER" id="PTHR43394">
    <property type="entry name" value="ATP-DEPENDENT PERMEASE MDL1, MITOCHONDRIAL"/>
    <property type="match status" value="1"/>
</dbReference>
<dbReference type="Pfam" id="PF00005">
    <property type="entry name" value="ABC_tran"/>
    <property type="match status" value="1"/>
</dbReference>
<organism evidence="12 13">
    <name type="scientific">candidate division WWE3 bacterium RIFCSPLOWO2_01_FULL_41_18</name>
    <dbReference type="NCBI Taxonomy" id="1802625"/>
    <lineage>
        <taxon>Bacteria</taxon>
        <taxon>Katanobacteria</taxon>
    </lineage>
</organism>
<dbReference type="Pfam" id="PF00664">
    <property type="entry name" value="ABC_membrane"/>
    <property type="match status" value="1"/>
</dbReference>
<evidence type="ECO:0000313" key="12">
    <source>
        <dbReference type="EMBL" id="OGC55137.1"/>
    </source>
</evidence>
<name>A0A1F4VDA7_UNCKA</name>
<dbReference type="GO" id="GO:0005886">
    <property type="term" value="C:plasma membrane"/>
    <property type="evidence" value="ECO:0007669"/>
    <property type="project" value="UniProtKB-SubCell"/>
</dbReference>
<evidence type="ECO:0000259" key="10">
    <source>
        <dbReference type="PROSITE" id="PS50893"/>
    </source>
</evidence>
<dbReference type="Proteomes" id="UP000176504">
    <property type="component" value="Unassembled WGS sequence"/>
</dbReference>
<keyword evidence="8 9" id="KW-0472">Membrane</keyword>
<keyword evidence="6" id="KW-0067">ATP-binding</keyword>
<dbReference type="PROSITE" id="PS50893">
    <property type="entry name" value="ABC_TRANSPORTER_2"/>
    <property type="match status" value="1"/>
</dbReference>
<evidence type="ECO:0000256" key="2">
    <source>
        <dbReference type="ARBA" id="ARBA00022448"/>
    </source>
</evidence>
<dbReference type="InterPro" id="IPR027417">
    <property type="entry name" value="P-loop_NTPase"/>
</dbReference>
<feature type="transmembrane region" description="Helical" evidence="9">
    <location>
        <begin position="36"/>
        <end position="58"/>
    </location>
</feature>
<evidence type="ECO:0000256" key="3">
    <source>
        <dbReference type="ARBA" id="ARBA00022475"/>
    </source>
</evidence>
<dbReference type="InterPro" id="IPR036640">
    <property type="entry name" value="ABC1_TM_sf"/>
</dbReference>
<evidence type="ECO:0000259" key="11">
    <source>
        <dbReference type="PROSITE" id="PS50929"/>
    </source>
</evidence>
<dbReference type="GO" id="GO:0016887">
    <property type="term" value="F:ATP hydrolysis activity"/>
    <property type="evidence" value="ECO:0007669"/>
    <property type="project" value="InterPro"/>
</dbReference>
<dbReference type="FunFam" id="3.40.50.300:FF:000221">
    <property type="entry name" value="Multidrug ABC transporter ATP-binding protein"/>
    <property type="match status" value="1"/>
</dbReference>
<comment type="subcellular location">
    <subcellularLocation>
        <location evidence="1">Cell membrane</location>
        <topology evidence="1">Multi-pass membrane protein</topology>
    </subcellularLocation>
</comment>
<accession>A0A1F4VDA7</accession>
<dbReference type="Gene3D" id="1.20.1560.10">
    <property type="entry name" value="ABC transporter type 1, transmembrane domain"/>
    <property type="match status" value="1"/>
</dbReference>
<evidence type="ECO:0000313" key="13">
    <source>
        <dbReference type="Proteomes" id="UP000176504"/>
    </source>
</evidence>
<keyword evidence="5" id="KW-0547">Nucleotide-binding</keyword>
<dbReference type="PROSITE" id="PS50929">
    <property type="entry name" value="ABC_TM1F"/>
    <property type="match status" value="1"/>
</dbReference>
<gene>
    <name evidence="12" type="ORF">A3A78_04130</name>
</gene>
<dbReference type="GO" id="GO:0015421">
    <property type="term" value="F:ABC-type oligopeptide transporter activity"/>
    <property type="evidence" value="ECO:0007669"/>
    <property type="project" value="TreeGrafter"/>
</dbReference>
<dbReference type="Gene3D" id="3.40.50.300">
    <property type="entry name" value="P-loop containing nucleotide triphosphate hydrolases"/>
    <property type="match status" value="1"/>
</dbReference>
<dbReference type="EMBL" id="MEVI01000003">
    <property type="protein sequence ID" value="OGC55137.1"/>
    <property type="molecule type" value="Genomic_DNA"/>
</dbReference>
<dbReference type="InterPro" id="IPR003593">
    <property type="entry name" value="AAA+_ATPase"/>
</dbReference>
<dbReference type="InterPro" id="IPR039421">
    <property type="entry name" value="Type_1_exporter"/>
</dbReference>
<dbReference type="InterPro" id="IPR003439">
    <property type="entry name" value="ABC_transporter-like_ATP-bd"/>
</dbReference>
<evidence type="ECO:0000256" key="8">
    <source>
        <dbReference type="ARBA" id="ARBA00023136"/>
    </source>
</evidence>
<evidence type="ECO:0000256" key="5">
    <source>
        <dbReference type="ARBA" id="ARBA00022741"/>
    </source>
</evidence>
<keyword evidence="4 9" id="KW-0812">Transmembrane</keyword>
<dbReference type="SUPFAM" id="SSF90123">
    <property type="entry name" value="ABC transporter transmembrane region"/>
    <property type="match status" value="1"/>
</dbReference>
<feature type="transmembrane region" description="Helical" evidence="9">
    <location>
        <begin position="172"/>
        <end position="193"/>
    </location>
</feature>
<proteinExistence type="predicted"/>
<evidence type="ECO:0000256" key="7">
    <source>
        <dbReference type="ARBA" id="ARBA00022989"/>
    </source>
</evidence>
<feature type="domain" description="ABC transporter" evidence="10">
    <location>
        <begin position="359"/>
        <end position="600"/>
    </location>
</feature>
<evidence type="ECO:0000256" key="6">
    <source>
        <dbReference type="ARBA" id="ARBA00022840"/>
    </source>
</evidence>
<protein>
    <recommendedName>
        <fullName evidence="14">ABC transporter domain-containing protein</fullName>
    </recommendedName>
</protein>
<dbReference type="GO" id="GO:0005524">
    <property type="term" value="F:ATP binding"/>
    <property type="evidence" value="ECO:0007669"/>
    <property type="project" value="UniProtKB-KW"/>
</dbReference>
<evidence type="ECO:0008006" key="14">
    <source>
        <dbReference type="Google" id="ProtNLM"/>
    </source>
</evidence>
<dbReference type="SUPFAM" id="SSF52540">
    <property type="entry name" value="P-loop containing nucleoside triphosphate hydrolases"/>
    <property type="match status" value="1"/>
</dbReference>